<dbReference type="GO" id="GO:0016709">
    <property type="term" value="F:oxidoreductase activity, acting on paired donors, with incorporation or reduction of molecular oxygen, NAD(P)H as one donor, and incorporation of one atom of oxygen"/>
    <property type="evidence" value="ECO:0000318"/>
    <property type="project" value="GO_Central"/>
</dbReference>
<reference evidence="9" key="2">
    <citation type="submission" date="2015-07" db="EMBL/GenBank/DDBJ databases">
        <authorList>
            <person name="Noorani M."/>
        </authorList>
    </citation>
    <scope>NUCLEOTIDE SEQUENCE</scope>
    <source>
        <strain evidence="9">Yugu1</strain>
    </source>
</reference>
<dbReference type="InterPro" id="IPR001128">
    <property type="entry name" value="Cyt_P450"/>
</dbReference>
<evidence type="ECO:0000256" key="6">
    <source>
        <dbReference type="PIRSR" id="PIRSR602401-1"/>
    </source>
</evidence>
<dbReference type="AlphaFoldDB" id="K3Z5G2"/>
<feature type="transmembrane region" description="Helical" evidence="8">
    <location>
        <begin position="69"/>
        <end position="87"/>
    </location>
</feature>
<dbReference type="InterPro" id="IPR036396">
    <property type="entry name" value="Cyt_P450_sf"/>
</dbReference>
<dbReference type="PANTHER" id="PTHR24298:SF851">
    <property type="entry name" value="CYTOCHROME P450 FAMILY 87 SUBFAMILY A POLYPEPTIDE 6"/>
    <property type="match status" value="1"/>
</dbReference>
<keyword evidence="11" id="KW-1185">Reference proteome</keyword>
<evidence type="ECO:0000313" key="11">
    <source>
        <dbReference type="Proteomes" id="UP000004995"/>
    </source>
</evidence>
<reference evidence="10" key="3">
    <citation type="submission" date="2018-08" db="UniProtKB">
        <authorList>
            <consortium name="EnsemblPlants"/>
        </authorList>
    </citation>
    <scope>IDENTIFICATION</scope>
    <source>
        <strain evidence="10">Yugu1</strain>
    </source>
</reference>
<evidence type="ECO:0000256" key="5">
    <source>
        <dbReference type="ARBA" id="ARBA00023136"/>
    </source>
</evidence>
<feature type="transmembrane region" description="Helical" evidence="8">
    <location>
        <begin position="6"/>
        <end position="24"/>
    </location>
</feature>
<feature type="binding site" description="axial binding residue" evidence="6">
    <location>
        <position position="460"/>
    </location>
    <ligand>
        <name>heme</name>
        <dbReference type="ChEBI" id="CHEBI:30413"/>
    </ligand>
    <ligandPart>
        <name>Fe</name>
        <dbReference type="ChEBI" id="CHEBI:18248"/>
    </ligandPart>
</feature>
<dbReference type="GO" id="GO:0020037">
    <property type="term" value="F:heme binding"/>
    <property type="evidence" value="ECO:0007669"/>
    <property type="project" value="InterPro"/>
</dbReference>
<keyword evidence="4 8" id="KW-1133">Transmembrane helix</keyword>
<keyword evidence="5 8" id="KW-0472">Membrane</keyword>
<dbReference type="PRINTS" id="PR00463">
    <property type="entry name" value="EP450I"/>
</dbReference>
<evidence type="ECO:0000313" key="9">
    <source>
        <dbReference type="EMBL" id="RCV19086.1"/>
    </source>
</evidence>
<accession>K3Z5G2</accession>
<comment type="cofactor">
    <cofactor evidence="6">
        <name>heme</name>
        <dbReference type="ChEBI" id="CHEBI:30413"/>
    </cofactor>
</comment>
<sequence>MEDCLYYALSITFCLALSFLFSSLRPSTRKPIMPSLPPGPTILSPLGPLLLLAWTSFNIEPIIRAAQYWYGPVFTLYLLPSSPVIFITDRAVARRVLVQSGASFADRPPTNLATAIFNGNQRTITTGGYGPLWRVLRRNLTGRALHPSSLRRYAAARADAVSGLTAGIARQSRSEGVVVVQELLHHAIFHVFTRMCFGEGLGDGVVASVTSLQREFLSSVVGFQVLGACPPVTRLLFRRRWKQMLSLRRRQEELFIPLIRARRALRGAGGENLAAADCYVDTLLDLRIPEDGGGRNLTEGEMVNLCSEFLSGGPDSTATAMQWTMANLVARPEVQAKLRAEINGVVASSKGGRVDDMHLPEMPYLRAVVLEGLRRHPPGRFMLPHAAAEEGGATLDGFSVPRHTLLNFTLGGMAMDGAVWRDPERFRPERFLPGGEGEDVDLTGVKEIKMMPFGAGRRICPGIEVSLLHLEYFVANLVGAFEWREVPGEPVDFGERLELTMVMRRPLRAIVVPCH</sequence>
<name>K3Z5G2_SETIT</name>
<dbReference type="Proteomes" id="UP000004995">
    <property type="component" value="Unassembled WGS sequence"/>
</dbReference>
<dbReference type="Gene3D" id="1.10.630.10">
    <property type="entry name" value="Cytochrome P450"/>
    <property type="match status" value="1"/>
</dbReference>
<reference evidence="9 11" key="1">
    <citation type="journal article" date="2012" name="Nat. Biotechnol.">
        <title>Reference genome sequence of the model plant Setaria.</title>
        <authorList>
            <person name="Bennetzen J.L."/>
            <person name="Schmutz J."/>
            <person name="Wang H."/>
            <person name="Percifield R."/>
            <person name="Hawkins J."/>
            <person name="Pontaroli A.C."/>
            <person name="Estep M."/>
            <person name="Feng L."/>
            <person name="Vaughn J.N."/>
            <person name="Grimwood J."/>
            <person name="Jenkins J."/>
            <person name="Barry K."/>
            <person name="Lindquist E."/>
            <person name="Hellsten U."/>
            <person name="Deshpande S."/>
            <person name="Wang X."/>
            <person name="Wu X."/>
            <person name="Mitros T."/>
            <person name="Triplett J."/>
            <person name="Yang X."/>
            <person name="Ye C.Y."/>
            <person name="Mauro-Herrera M."/>
            <person name="Wang L."/>
            <person name="Li P."/>
            <person name="Sharma M."/>
            <person name="Sharma R."/>
            <person name="Ronald P.C."/>
            <person name="Panaud O."/>
            <person name="Kellogg E.A."/>
            <person name="Brutnell T.P."/>
            <person name="Doust A.N."/>
            <person name="Tuskan G.A."/>
            <person name="Rokhsar D."/>
            <person name="Devos K.M."/>
        </authorList>
    </citation>
    <scope>NUCLEOTIDE SEQUENCE [LARGE SCALE GENOMIC DNA]</scope>
    <source>
        <strain evidence="11">cv. Yugu1</strain>
        <strain evidence="9">Yugu1</strain>
    </source>
</reference>
<dbReference type="Pfam" id="PF00067">
    <property type="entry name" value="p450"/>
    <property type="match status" value="1"/>
</dbReference>
<keyword evidence="7" id="KW-0503">Monooxygenase</keyword>
<organism evidence="9">
    <name type="scientific">Setaria italica</name>
    <name type="common">Foxtail millet</name>
    <name type="synonym">Panicum italicum</name>
    <dbReference type="NCBI Taxonomy" id="4555"/>
    <lineage>
        <taxon>Eukaryota</taxon>
        <taxon>Viridiplantae</taxon>
        <taxon>Streptophyta</taxon>
        <taxon>Embryophyta</taxon>
        <taxon>Tracheophyta</taxon>
        <taxon>Spermatophyta</taxon>
        <taxon>Magnoliopsida</taxon>
        <taxon>Liliopsida</taxon>
        <taxon>Poales</taxon>
        <taxon>Poaceae</taxon>
        <taxon>PACMAD clade</taxon>
        <taxon>Panicoideae</taxon>
        <taxon>Panicodae</taxon>
        <taxon>Paniceae</taxon>
        <taxon>Cenchrinae</taxon>
        <taxon>Setaria</taxon>
    </lineage>
</organism>
<evidence type="ECO:0000256" key="2">
    <source>
        <dbReference type="ARBA" id="ARBA00022692"/>
    </source>
</evidence>
<dbReference type="PRINTS" id="PR00385">
    <property type="entry name" value="P450"/>
</dbReference>
<dbReference type="eggNOG" id="KOG0156">
    <property type="taxonomic scope" value="Eukaryota"/>
</dbReference>
<dbReference type="InterPro" id="IPR017972">
    <property type="entry name" value="Cyt_P450_CS"/>
</dbReference>
<protein>
    <recommendedName>
        <fullName evidence="12">Cytochrome P450</fullName>
    </recommendedName>
</protein>
<dbReference type="RefSeq" id="XP_004962930.1">
    <property type="nucleotide sequence ID" value="XM_004962873.4"/>
</dbReference>
<dbReference type="InterPro" id="IPR002401">
    <property type="entry name" value="Cyt_P450_E_grp-I"/>
</dbReference>
<evidence type="ECO:0000256" key="4">
    <source>
        <dbReference type="ARBA" id="ARBA00022989"/>
    </source>
</evidence>
<dbReference type="EMBL" id="CM003530">
    <property type="protein sequence ID" value="RCV19086.1"/>
    <property type="molecule type" value="Genomic_DNA"/>
</dbReference>
<dbReference type="SUPFAM" id="SSF48264">
    <property type="entry name" value="Cytochrome P450"/>
    <property type="match status" value="1"/>
</dbReference>
<dbReference type="CDD" id="cd11075">
    <property type="entry name" value="CYP77_89"/>
    <property type="match status" value="1"/>
</dbReference>
<keyword evidence="3 6" id="KW-0479">Metal-binding</keyword>
<dbReference type="GO" id="GO:0016020">
    <property type="term" value="C:membrane"/>
    <property type="evidence" value="ECO:0000318"/>
    <property type="project" value="GO_Central"/>
</dbReference>
<gene>
    <name evidence="10" type="primary">LOC101768507</name>
    <name evidence="9" type="ORF">SETIT_3G356000v2</name>
</gene>
<comment type="subcellular location">
    <subcellularLocation>
        <location evidence="1">Membrane</location>
        <topology evidence="1">Single-pass membrane protein</topology>
    </subcellularLocation>
</comment>
<dbReference type="GeneID" id="101768507"/>
<dbReference type="STRING" id="4555.K3Z5G2"/>
<evidence type="ECO:0000256" key="3">
    <source>
        <dbReference type="ARBA" id="ARBA00022723"/>
    </source>
</evidence>
<dbReference type="InterPro" id="IPR051103">
    <property type="entry name" value="Plant_metabolite_P450s"/>
</dbReference>
<keyword evidence="6 7" id="KW-0408">Iron</keyword>
<dbReference type="OMA" id="EDWVYYF"/>
<keyword evidence="6 7" id="KW-0349">Heme</keyword>
<dbReference type="EMBL" id="AGNK02002063">
    <property type="status" value="NOT_ANNOTATED_CDS"/>
    <property type="molecule type" value="Genomic_DNA"/>
</dbReference>
<dbReference type="PANTHER" id="PTHR24298">
    <property type="entry name" value="FLAVONOID 3'-MONOOXYGENASE-RELATED"/>
    <property type="match status" value="1"/>
</dbReference>
<dbReference type="KEGG" id="sita:101768507"/>
<dbReference type="HOGENOM" id="CLU_001570_4_0_1"/>
<feature type="transmembrane region" description="Helical" evidence="8">
    <location>
        <begin position="36"/>
        <end position="57"/>
    </location>
</feature>
<keyword evidence="2 8" id="KW-0812">Transmembrane</keyword>
<evidence type="ECO:0000313" key="10">
    <source>
        <dbReference type="EnsemblPlants" id="KQL16830"/>
    </source>
</evidence>
<keyword evidence="7" id="KW-0560">Oxidoreductase</keyword>
<dbReference type="PROSITE" id="PS00086">
    <property type="entry name" value="CYTOCHROME_P450"/>
    <property type="match status" value="1"/>
</dbReference>
<evidence type="ECO:0000256" key="1">
    <source>
        <dbReference type="ARBA" id="ARBA00004167"/>
    </source>
</evidence>
<evidence type="ECO:0008006" key="12">
    <source>
        <dbReference type="Google" id="ProtNLM"/>
    </source>
</evidence>
<dbReference type="Gramene" id="KQL16830">
    <property type="protein sequence ID" value="KQL16830"/>
    <property type="gene ID" value="SETIT_021780mg"/>
</dbReference>
<evidence type="ECO:0000256" key="8">
    <source>
        <dbReference type="SAM" id="Phobius"/>
    </source>
</evidence>
<dbReference type="GO" id="GO:0005506">
    <property type="term" value="F:iron ion binding"/>
    <property type="evidence" value="ECO:0007669"/>
    <property type="project" value="InterPro"/>
</dbReference>
<dbReference type="OrthoDB" id="1055148at2759"/>
<evidence type="ECO:0000256" key="7">
    <source>
        <dbReference type="RuleBase" id="RU000461"/>
    </source>
</evidence>
<comment type="similarity">
    <text evidence="7">Belongs to the cytochrome P450 family.</text>
</comment>
<dbReference type="EnsemblPlants" id="KQL16830">
    <property type="protein sequence ID" value="KQL16830"/>
    <property type="gene ID" value="SETIT_021780mg"/>
</dbReference>
<proteinExistence type="inferred from homology"/>